<feature type="non-terminal residue" evidence="2">
    <location>
        <position position="106"/>
    </location>
</feature>
<feature type="compositionally biased region" description="Gly residues" evidence="1">
    <location>
        <begin position="94"/>
        <end position="106"/>
    </location>
</feature>
<keyword evidence="3" id="KW-1185">Reference proteome</keyword>
<accession>A0ABN9QZ97</accession>
<organism evidence="2 3">
    <name type="scientific">Prorocentrum cordatum</name>
    <dbReference type="NCBI Taxonomy" id="2364126"/>
    <lineage>
        <taxon>Eukaryota</taxon>
        <taxon>Sar</taxon>
        <taxon>Alveolata</taxon>
        <taxon>Dinophyceae</taxon>
        <taxon>Prorocentrales</taxon>
        <taxon>Prorocentraceae</taxon>
        <taxon>Prorocentrum</taxon>
    </lineage>
</organism>
<feature type="region of interest" description="Disordered" evidence="1">
    <location>
        <begin position="78"/>
        <end position="106"/>
    </location>
</feature>
<sequence>RPAACALAAPAGGEAPSPSPVALQCQGLVAHLDAWSGWAEALGGPAGEEEAPEGGEAQFLAALRGRVADLRGFLSRRGSESAEAAPRAARRGGGEALAGGCCRAGG</sequence>
<proteinExistence type="predicted"/>
<reference evidence="2" key="1">
    <citation type="submission" date="2023-10" db="EMBL/GenBank/DDBJ databases">
        <authorList>
            <person name="Chen Y."/>
            <person name="Shah S."/>
            <person name="Dougan E. K."/>
            <person name="Thang M."/>
            <person name="Chan C."/>
        </authorList>
    </citation>
    <scope>NUCLEOTIDE SEQUENCE [LARGE SCALE GENOMIC DNA]</scope>
</reference>
<protein>
    <submittedName>
        <fullName evidence="2">Uncharacterized protein</fullName>
    </submittedName>
</protein>
<gene>
    <name evidence="2" type="ORF">PCOR1329_LOCUS16256</name>
</gene>
<evidence type="ECO:0000313" key="3">
    <source>
        <dbReference type="Proteomes" id="UP001189429"/>
    </source>
</evidence>
<dbReference type="EMBL" id="CAUYUJ010004971">
    <property type="protein sequence ID" value="CAK0811750.1"/>
    <property type="molecule type" value="Genomic_DNA"/>
</dbReference>
<comment type="caution">
    <text evidence="2">The sequence shown here is derived from an EMBL/GenBank/DDBJ whole genome shotgun (WGS) entry which is preliminary data.</text>
</comment>
<dbReference type="Proteomes" id="UP001189429">
    <property type="component" value="Unassembled WGS sequence"/>
</dbReference>
<evidence type="ECO:0000313" key="2">
    <source>
        <dbReference type="EMBL" id="CAK0811750.1"/>
    </source>
</evidence>
<name>A0ABN9QZ97_9DINO</name>
<evidence type="ECO:0000256" key="1">
    <source>
        <dbReference type="SAM" id="MobiDB-lite"/>
    </source>
</evidence>
<feature type="non-terminal residue" evidence="2">
    <location>
        <position position="1"/>
    </location>
</feature>